<gene>
    <name evidence="11" type="ORF">CAL65_19785</name>
</gene>
<dbReference type="PANTHER" id="PTHR42811">
    <property type="entry name" value="SERINE ACETYLTRANSFERASE"/>
    <property type="match status" value="1"/>
</dbReference>
<comment type="pathway">
    <text evidence="1">Amino-acid biosynthesis; L-cysteine biosynthesis; L-cysteine from L-serine: step 1/2.</text>
</comment>
<comment type="catalytic activity">
    <reaction evidence="9">
        <text>L-serine + acetyl-CoA = O-acetyl-L-serine + CoA</text>
        <dbReference type="Rhea" id="RHEA:24560"/>
        <dbReference type="ChEBI" id="CHEBI:33384"/>
        <dbReference type="ChEBI" id="CHEBI:57287"/>
        <dbReference type="ChEBI" id="CHEBI:57288"/>
        <dbReference type="ChEBI" id="CHEBI:58340"/>
        <dbReference type="EC" id="2.3.1.30"/>
    </reaction>
</comment>
<dbReference type="GO" id="GO:0005737">
    <property type="term" value="C:cytoplasm"/>
    <property type="evidence" value="ECO:0007669"/>
    <property type="project" value="InterPro"/>
</dbReference>
<evidence type="ECO:0000256" key="1">
    <source>
        <dbReference type="ARBA" id="ARBA00004876"/>
    </source>
</evidence>
<dbReference type="NCBIfam" id="NF041874">
    <property type="entry name" value="EPS_EpsC"/>
    <property type="match status" value="1"/>
</dbReference>
<proteinExistence type="inferred from homology"/>
<organism evidence="11 12">
    <name type="scientific">Alkalilimnicola ehrlichii</name>
    <dbReference type="NCBI Taxonomy" id="351052"/>
    <lineage>
        <taxon>Bacteria</taxon>
        <taxon>Pseudomonadati</taxon>
        <taxon>Pseudomonadota</taxon>
        <taxon>Gammaproteobacteria</taxon>
        <taxon>Chromatiales</taxon>
        <taxon>Ectothiorhodospiraceae</taxon>
        <taxon>Alkalilimnicola</taxon>
    </lineage>
</organism>
<dbReference type="Gene3D" id="2.160.10.10">
    <property type="entry name" value="Hexapeptide repeat proteins"/>
    <property type="match status" value="1"/>
</dbReference>
<dbReference type="UniPathway" id="UPA00136">
    <property type="reaction ID" value="UER00199"/>
</dbReference>
<evidence type="ECO:0000256" key="8">
    <source>
        <dbReference type="ARBA" id="ARBA00023315"/>
    </source>
</evidence>
<dbReference type="InterPro" id="IPR001451">
    <property type="entry name" value="Hexapep"/>
</dbReference>
<dbReference type="Pfam" id="PF06426">
    <property type="entry name" value="SATase_N"/>
    <property type="match status" value="1"/>
</dbReference>
<dbReference type="EC" id="2.3.1.30" evidence="3"/>
<accession>A0A3E0WJ00</accession>
<keyword evidence="12" id="KW-1185">Reference proteome</keyword>
<dbReference type="InterPro" id="IPR045304">
    <property type="entry name" value="LbH_SAT"/>
</dbReference>
<dbReference type="SMART" id="SM00971">
    <property type="entry name" value="SATase_N"/>
    <property type="match status" value="1"/>
</dbReference>
<evidence type="ECO:0000256" key="9">
    <source>
        <dbReference type="ARBA" id="ARBA00049486"/>
    </source>
</evidence>
<evidence type="ECO:0000313" key="12">
    <source>
        <dbReference type="Proteomes" id="UP000256763"/>
    </source>
</evidence>
<dbReference type="Gene3D" id="1.10.3130.10">
    <property type="entry name" value="serine acetyltransferase, domain 1"/>
    <property type="match status" value="1"/>
</dbReference>
<dbReference type="CDD" id="cd03354">
    <property type="entry name" value="LbH_SAT"/>
    <property type="match status" value="1"/>
</dbReference>
<comment type="similarity">
    <text evidence="2">Belongs to the transferase hexapeptide repeat family.</text>
</comment>
<dbReference type="Pfam" id="PF00132">
    <property type="entry name" value="Hexapep"/>
    <property type="match status" value="1"/>
</dbReference>
<evidence type="ECO:0000256" key="2">
    <source>
        <dbReference type="ARBA" id="ARBA00007274"/>
    </source>
</evidence>
<keyword evidence="6 11" id="KW-0808">Transferase</keyword>
<evidence type="ECO:0000256" key="3">
    <source>
        <dbReference type="ARBA" id="ARBA00013266"/>
    </source>
</evidence>
<evidence type="ECO:0000256" key="7">
    <source>
        <dbReference type="ARBA" id="ARBA00023192"/>
    </source>
</evidence>
<dbReference type="InterPro" id="IPR053376">
    <property type="entry name" value="Serine_acetyltransferase"/>
</dbReference>
<dbReference type="GO" id="GO:0009001">
    <property type="term" value="F:serine O-acetyltransferase activity"/>
    <property type="evidence" value="ECO:0007669"/>
    <property type="project" value="UniProtKB-EC"/>
</dbReference>
<name>A0A3E0WJ00_9GAMM</name>
<evidence type="ECO:0000256" key="5">
    <source>
        <dbReference type="ARBA" id="ARBA00022605"/>
    </source>
</evidence>
<dbReference type="NCBIfam" id="TIGR01172">
    <property type="entry name" value="cysE"/>
    <property type="match status" value="1"/>
</dbReference>
<dbReference type="SUPFAM" id="SSF51161">
    <property type="entry name" value="Trimeric LpxA-like enzymes"/>
    <property type="match status" value="1"/>
</dbReference>
<dbReference type="InterPro" id="IPR011004">
    <property type="entry name" value="Trimer_LpxA-like_sf"/>
</dbReference>
<dbReference type="GO" id="GO:0006535">
    <property type="term" value="P:cysteine biosynthetic process from serine"/>
    <property type="evidence" value="ECO:0007669"/>
    <property type="project" value="InterPro"/>
</dbReference>
<dbReference type="AlphaFoldDB" id="A0A3E0WJ00"/>
<dbReference type="EMBL" id="NFZW01000029">
    <property type="protein sequence ID" value="RFA32429.1"/>
    <property type="molecule type" value="Genomic_DNA"/>
</dbReference>
<dbReference type="InterPro" id="IPR042122">
    <property type="entry name" value="Ser_AcTrfase_N_sf"/>
</dbReference>
<evidence type="ECO:0000313" key="11">
    <source>
        <dbReference type="EMBL" id="RFA32429.1"/>
    </source>
</evidence>
<dbReference type="RefSeq" id="WP_116303864.1">
    <property type="nucleotide sequence ID" value="NZ_NFZV01000031.1"/>
</dbReference>
<reference evidence="12" key="1">
    <citation type="submission" date="2017-05" db="EMBL/GenBank/DDBJ databases">
        <authorList>
            <person name="Sharma S."/>
            <person name="Sidhu C."/>
            <person name="Pinnaka A.K."/>
        </authorList>
    </citation>
    <scope>NUCLEOTIDE SEQUENCE [LARGE SCALE GENOMIC DNA]</scope>
    <source>
        <strain evidence="12">AK93</strain>
    </source>
</reference>
<sequence>MSVSGVDDTWLSLHAEVVELAKDEPTLASYLHATVINHDTLEDSLSYLLASKLASPDLPAMSLRDVIGQVFVYSVDVRAAIRADLAAAVERDPAAHGVANPFLNHKGFHALQGYRVSHWFWQKGRRALALYLQSRLSEIFSVDIHPAAAIGSGIFIDHATGVVVGETAVVEDGVSMLQEVTLGGTGKESGDRHPKIGRGVLLSAGAKILGNIRIGAYSKVGAGSVVLEDMPAHSTIVGVPARVVGRCSSEEPASCMDQKLEASGDT</sequence>
<keyword evidence="5" id="KW-0028">Amino-acid biosynthesis</keyword>
<feature type="domain" description="Serine acetyltransferase N-terminal" evidence="10">
    <location>
        <begin position="9"/>
        <end position="113"/>
    </location>
</feature>
<protein>
    <recommendedName>
        <fullName evidence="4">Serine acetyltransferase</fullName>
        <ecNumber evidence="3">2.3.1.30</ecNumber>
    </recommendedName>
</protein>
<keyword evidence="7" id="KW-0198">Cysteine biosynthesis</keyword>
<keyword evidence="8" id="KW-0012">Acyltransferase</keyword>
<dbReference type="FunFam" id="2.160.10.10:FF:000002">
    <property type="entry name" value="Serine acetyltransferase"/>
    <property type="match status" value="1"/>
</dbReference>
<dbReference type="Proteomes" id="UP000256763">
    <property type="component" value="Unassembled WGS sequence"/>
</dbReference>
<evidence type="ECO:0000256" key="6">
    <source>
        <dbReference type="ARBA" id="ARBA00022679"/>
    </source>
</evidence>
<comment type="caution">
    <text evidence="11">The sequence shown here is derived from an EMBL/GenBank/DDBJ whole genome shotgun (WGS) entry which is preliminary data.</text>
</comment>
<evidence type="ECO:0000259" key="10">
    <source>
        <dbReference type="SMART" id="SM00971"/>
    </source>
</evidence>
<dbReference type="InterPro" id="IPR005881">
    <property type="entry name" value="Ser_O-AcTrfase"/>
</dbReference>
<dbReference type="OrthoDB" id="9801456at2"/>
<dbReference type="InterPro" id="IPR010493">
    <property type="entry name" value="Ser_AcTrfase_N"/>
</dbReference>
<evidence type="ECO:0000256" key="4">
    <source>
        <dbReference type="ARBA" id="ARBA00018522"/>
    </source>
</evidence>